<sequence>MEWDQECQEAFEKVKHYLETPLVLILGTDSNEWKLWFDGASNMLGNRIGAILASLEEQYFPFSARLGFDYTNNMAEYEASTMGITMAIEH</sequence>
<dbReference type="Proteomes" id="UP000257109">
    <property type="component" value="Unassembled WGS sequence"/>
</dbReference>
<evidence type="ECO:0000313" key="1">
    <source>
        <dbReference type="EMBL" id="RDX85474.1"/>
    </source>
</evidence>
<proteinExistence type="predicted"/>
<dbReference type="SUPFAM" id="SSF56672">
    <property type="entry name" value="DNA/RNA polymerases"/>
    <property type="match status" value="1"/>
</dbReference>
<feature type="non-terminal residue" evidence="1">
    <location>
        <position position="1"/>
    </location>
</feature>
<comment type="caution">
    <text evidence="1">The sequence shown here is derived from an EMBL/GenBank/DDBJ whole genome shotgun (WGS) entry which is preliminary data.</text>
</comment>
<dbReference type="Gene3D" id="3.30.420.10">
    <property type="entry name" value="Ribonuclease H-like superfamily/Ribonuclease H"/>
    <property type="match status" value="1"/>
</dbReference>
<dbReference type="AlphaFoldDB" id="A0A371G4J6"/>
<evidence type="ECO:0000313" key="2">
    <source>
        <dbReference type="Proteomes" id="UP000257109"/>
    </source>
</evidence>
<reference evidence="1" key="1">
    <citation type="submission" date="2018-05" db="EMBL/GenBank/DDBJ databases">
        <title>Draft genome of Mucuna pruriens seed.</title>
        <authorList>
            <person name="Nnadi N.E."/>
            <person name="Vos R."/>
            <person name="Hasami M.H."/>
            <person name="Devisetty U.K."/>
            <person name="Aguiy J.C."/>
        </authorList>
    </citation>
    <scope>NUCLEOTIDE SEQUENCE [LARGE SCALE GENOMIC DNA]</scope>
    <source>
        <strain evidence="1">JCA_2017</strain>
    </source>
</reference>
<organism evidence="1 2">
    <name type="scientific">Mucuna pruriens</name>
    <name type="common">Velvet bean</name>
    <name type="synonym">Dolichos pruriens</name>
    <dbReference type="NCBI Taxonomy" id="157652"/>
    <lineage>
        <taxon>Eukaryota</taxon>
        <taxon>Viridiplantae</taxon>
        <taxon>Streptophyta</taxon>
        <taxon>Embryophyta</taxon>
        <taxon>Tracheophyta</taxon>
        <taxon>Spermatophyta</taxon>
        <taxon>Magnoliopsida</taxon>
        <taxon>eudicotyledons</taxon>
        <taxon>Gunneridae</taxon>
        <taxon>Pentapetalae</taxon>
        <taxon>rosids</taxon>
        <taxon>fabids</taxon>
        <taxon>Fabales</taxon>
        <taxon>Fabaceae</taxon>
        <taxon>Papilionoideae</taxon>
        <taxon>50 kb inversion clade</taxon>
        <taxon>NPAAA clade</taxon>
        <taxon>indigoferoid/millettioid clade</taxon>
        <taxon>Phaseoleae</taxon>
        <taxon>Mucuna</taxon>
    </lineage>
</organism>
<dbReference type="InterPro" id="IPR036397">
    <property type="entry name" value="RNaseH_sf"/>
</dbReference>
<dbReference type="InterPro" id="IPR043502">
    <property type="entry name" value="DNA/RNA_pol_sf"/>
</dbReference>
<evidence type="ECO:0008006" key="3">
    <source>
        <dbReference type="Google" id="ProtNLM"/>
    </source>
</evidence>
<dbReference type="PANTHER" id="PTHR48475:SF1">
    <property type="entry name" value="RNASE H TYPE-1 DOMAIN-CONTAINING PROTEIN"/>
    <property type="match status" value="1"/>
</dbReference>
<protein>
    <recommendedName>
        <fullName evidence="3">Reverse transcriptase/retrotransposon-derived protein RNase H-like domain-containing protein</fullName>
    </recommendedName>
</protein>
<dbReference type="GO" id="GO:0003676">
    <property type="term" value="F:nucleic acid binding"/>
    <property type="evidence" value="ECO:0007669"/>
    <property type="project" value="InterPro"/>
</dbReference>
<accession>A0A371G4J6</accession>
<dbReference type="OrthoDB" id="1730907at2759"/>
<keyword evidence="2" id="KW-1185">Reference proteome</keyword>
<gene>
    <name evidence="1" type="ORF">CR513_33331</name>
</gene>
<name>A0A371G4J6_MUCPR</name>
<dbReference type="EMBL" id="QJKJ01006790">
    <property type="protein sequence ID" value="RDX85474.1"/>
    <property type="molecule type" value="Genomic_DNA"/>
</dbReference>
<dbReference type="PANTHER" id="PTHR48475">
    <property type="entry name" value="RIBONUCLEASE H"/>
    <property type="match status" value="1"/>
</dbReference>